<feature type="compositionally biased region" description="Basic and acidic residues" evidence="1">
    <location>
        <begin position="121"/>
        <end position="138"/>
    </location>
</feature>
<evidence type="ECO:0000313" key="2">
    <source>
        <dbReference type="EMBL" id="KAG9453341.1"/>
    </source>
</evidence>
<feature type="region of interest" description="Disordered" evidence="1">
    <location>
        <begin position="113"/>
        <end position="138"/>
    </location>
</feature>
<evidence type="ECO:0000256" key="1">
    <source>
        <dbReference type="SAM" id="MobiDB-lite"/>
    </source>
</evidence>
<accession>A0AAV7EZK7</accession>
<protein>
    <submittedName>
        <fullName evidence="2">Uncharacterized protein</fullName>
    </submittedName>
</protein>
<gene>
    <name evidence="2" type="ORF">H6P81_006245</name>
</gene>
<sequence>MVLVIACDCEAIEMPPQQRAQSIISTLATLILEGKAQDWSPTRPNKGLKQTRWRYELRRIALELLKICCTDSSSGSWFGRRWEVCDSEMKRRRHFATEDLRDESRLWRRAPKRRGVLSHGDGSDPKKLRREEESGVSR</sequence>
<name>A0AAV7EZK7_ARIFI</name>
<proteinExistence type="predicted"/>
<keyword evidence="3" id="KW-1185">Reference proteome</keyword>
<evidence type="ECO:0000313" key="3">
    <source>
        <dbReference type="Proteomes" id="UP000825729"/>
    </source>
</evidence>
<comment type="caution">
    <text evidence="2">The sequence shown here is derived from an EMBL/GenBank/DDBJ whole genome shotgun (WGS) entry which is preliminary data.</text>
</comment>
<dbReference type="Proteomes" id="UP000825729">
    <property type="component" value="Unassembled WGS sequence"/>
</dbReference>
<organism evidence="2 3">
    <name type="scientific">Aristolochia fimbriata</name>
    <name type="common">White veined hardy Dutchman's pipe vine</name>
    <dbReference type="NCBI Taxonomy" id="158543"/>
    <lineage>
        <taxon>Eukaryota</taxon>
        <taxon>Viridiplantae</taxon>
        <taxon>Streptophyta</taxon>
        <taxon>Embryophyta</taxon>
        <taxon>Tracheophyta</taxon>
        <taxon>Spermatophyta</taxon>
        <taxon>Magnoliopsida</taxon>
        <taxon>Magnoliidae</taxon>
        <taxon>Piperales</taxon>
        <taxon>Aristolochiaceae</taxon>
        <taxon>Aristolochia</taxon>
    </lineage>
</organism>
<reference evidence="2 3" key="1">
    <citation type="submission" date="2021-07" db="EMBL/GenBank/DDBJ databases">
        <title>The Aristolochia fimbriata genome: insights into angiosperm evolution, floral development and chemical biosynthesis.</title>
        <authorList>
            <person name="Jiao Y."/>
        </authorList>
    </citation>
    <scope>NUCLEOTIDE SEQUENCE [LARGE SCALE GENOMIC DNA]</scope>
    <source>
        <strain evidence="2">IBCAS-2021</strain>
        <tissue evidence="2">Leaf</tissue>
    </source>
</reference>
<dbReference type="EMBL" id="JAINDJ010000003">
    <property type="protein sequence ID" value="KAG9453341.1"/>
    <property type="molecule type" value="Genomic_DNA"/>
</dbReference>
<dbReference type="AlphaFoldDB" id="A0AAV7EZK7"/>